<dbReference type="WBParaSite" id="TREG1_2800.1">
    <property type="protein sequence ID" value="TREG1_2800.1"/>
    <property type="gene ID" value="TREG1_2800"/>
</dbReference>
<dbReference type="GO" id="GO:0004467">
    <property type="term" value="F:long-chain fatty acid-CoA ligase activity"/>
    <property type="evidence" value="ECO:0007669"/>
    <property type="project" value="UniProtKB-EC"/>
</dbReference>
<dbReference type="Gene3D" id="3.40.50.12780">
    <property type="entry name" value="N-terminal domain of ligase-like"/>
    <property type="match status" value="1"/>
</dbReference>
<evidence type="ECO:0000313" key="6">
    <source>
        <dbReference type="Proteomes" id="UP000050795"/>
    </source>
</evidence>
<dbReference type="GO" id="GO:0016020">
    <property type="term" value="C:membrane"/>
    <property type="evidence" value="ECO:0007669"/>
    <property type="project" value="TreeGrafter"/>
</dbReference>
<evidence type="ECO:0000256" key="4">
    <source>
        <dbReference type="SAM" id="MobiDB-lite"/>
    </source>
</evidence>
<keyword evidence="2" id="KW-0443">Lipid metabolism</keyword>
<reference evidence="6" key="1">
    <citation type="submission" date="2022-06" db="EMBL/GenBank/DDBJ databases">
        <authorList>
            <person name="Berger JAMES D."/>
            <person name="Berger JAMES D."/>
        </authorList>
    </citation>
    <scope>NUCLEOTIDE SEQUENCE [LARGE SCALE GENOMIC DNA]</scope>
</reference>
<sequence>MLSLAIASAATVATGVYFYKRKSCKVDFPLDCHLHEQSVVVSDDPNCRTFIAHIPIPKSYASLSTVCELFLCGLNSSAKLPCLGRRDNCDQDYQWITYNQVNDTIRVIQSSLHGLNIQGVNGNYFVGISSKNSPEWIMIELACAFSGYTIVPLYDTLGDEAVLSIVNQTRLQVMFCDSTEVVDRLMSAAPESLQHIILLPNSSSSTSKSSSFLSSNNNLIKTYAYDEFLTLGANAFVQSKMPKAEDLFMICYTSGSTGIPKGVKITHRCIIKTIQSLFQRIESNVFNSSAAHLSYLPLAHVMEQLVSLSTLMCGARIGYLTDGIQGLLSDLQAVKPTYFFTVPRVLTRLYSATLDRISTYPLLPKIFRHAIKKKVSEQEENIYNQNSIWDVLFFNKIKNILGGRVQCIVCGSAPAPTEIIRFTRAVFGCPVLIGYGLSESCGVVSITLFGDTKFNRVGALIPGISVKLSDIPCMDIYVDKMKMGEVCVKGVQCTEGYYNDEENTKQLIDEDGWLHTGDVGAWNEDGSLKIVDRCKNVFKLSQGEYIAPERLENIYLLSPIVEQIFIDGNSLNNFPVAIVVPNVKELTKRLLVKGDHANSNGVLMNSGDDKEEKKNRTSSTLSEKEQDVSKLCSQPMARKIVASELESIGRKEKLKGFEIVKAVYLSASPFTVENGLLTANMKLARPQLRKTFSEALLLLYEEVRL</sequence>
<dbReference type="Pfam" id="PF00501">
    <property type="entry name" value="AMP-binding"/>
    <property type="match status" value="1"/>
</dbReference>
<evidence type="ECO:0000259" key="5">
    <source>
        <dbReference type="Pfam" id="PF00501"/>
    </source>
</evidence>
<dbReference type="SUPFAM" id="SSF56801">
    <property type="entry name" value="Acetyl-CoA synthetase-like"/>
    <property type="match status" value="1"/>
</dbReference>
<dbReference type="GO" id="GO:0005783">
    <property type="term" value="C:endoplasmic reticulum"/>
    <property type="evidence" value="ECO:0007669"/>
    <property type="project" value="TreeGrafter"/>
</dbReference>
<feature type="region of interest" description="Disordered" evidence="4">
    <location>
        <begin position="601"/>
        <end position="629"/>
    </location>
</feature>
<protein>
    <recommendedName>
        <fullName evidence="3">long-chain-fatty-acid--CoA ligase</fullName>
        <ecNumber evidence="3">6.2.1.3</ecNumber>
    </recommendedName>
</protein>
<keyword evidence="2" id="KW-0276">Fatty acid metabolism</keyword>
<accession>A0AA85JM44</accession>
<keyword evidence="1" id="KW-0436">Ligase</keyword>
<reference evidence="7" key="2">
    <citation type="submission" date="2023-11" db="UniProtKB">
        <authorList>
            <consortium name="WormBaseParasite"/>
        </authorList>
    </citation>
    <scope>IDENTIFICATION</scope>
</reference>
<keyword evidence="6" id="KW-1185">Reference proteome</keyword>
<evidence type="ECO:0000256" key="2">
    <source>
        <dbReference type="ARBA" id="ARBA00022832"/>
    </source>
</evidence>
<organism evidence="6 7">
    <name type="scientific">Trichobilharzia regenti</name>
    <name type="common">Nasal bird schistosome</name>
    <dbReference type="NCBI Taxonomy" id="157069"/>
    <lineage>
        <taxon>Eukaryota</taxon>
        <taxon>Metazoa</taxon>
        <taxon>Spiralia</taxon>
        <taxon>Lophotrochozoa</taxon>
        <taxon>Platyhelminthes</taxon>
        <taxon>Trematoda</taxon>
        <taxon>Digenea</taxon>
        <taxon>Strigeidida</taxon>
        <taxon>Schistosomatoidea</taxon>
        <taxon>Schistosomatidae</taxon>
        <taxon>Trichobilharzia</taxon>
    </lineage>
</organism>
<dbReference type="EC" id="6.2.1.3" evidence="3"/>
<evidence type="ECO:0000256" key="1">
    <source>
        <dbReference type="ARBA" id="ARBA00022598"/>
    </source>
</evidence>
<dbReference type="InterPro" id="IPR020845">
    <property type="entry name" value="AMP-binding_CS"/>
</dbReference>
<dbReference type="PROSITE" id="PS00455">
    <property type="entry name" value="AMP_BINDING"/>
    <property type="match status" value="1"/>
</dbReference>
<name>A0AA85JM44_TRIRE</name>
<proteinExistence type="predicted"/>
<dbReference type="PANTHER" id="PTHR43272">
    <property type="entry name" value="LONG-CHAIN-FATTY-ACID--COA LIGASE"/>
    <property type="match status" value="1"/>
</dbReference>
<evidence type="ECO:0000256" key="3">
    <source>
        <dbReference type="ARBA" id="ARBA00026121"/>
    </source>
</evidence>
<dbReference type="AlphaFoldDB" id="A0AA85JM44"/>
<dbReference type="InterPro" id="IPR000873">
    <property type="entry name" value="AMP-dep_synth/lig_dom"/>
</dbReference>
<dbReference type="InterPro" id="IPR042099">
    <property type="entry name" value="ANL_N_sf"/>
</dbReference>
<dbReference type="Proteomes" id="UP000050795">
    <property type="component" value="Unassembled WGS sequence"/>
</dbReference>
<dbReference type="PANTHER" id="PTHR43272:SF107">
    <property type="entry name" value="LONG-CHAIN-FATTY-ACID--COA LIGASE 5"/>
    <property type="match status" value="1"/>
</dbReference>
<evidence type="ECO:0000313" key="7">
    <source>
        <dbReference type="WBParaSite" id="TREG1_2800.1"/>
    </source>
</evidence>
<feature type="domain" description="AMP-dependent synthetase/ligase" evidence="5">
    <location>
        <begin position="91"/>
        <end position="498"/>
    </location>
</feature>